<dbReference type="InterPro" id="IPR011711">
    <property type="entry name" value="GntR_C"/>
</dbReference>
<keyword evidence="3" id="KW-0804">Transcription</keyword>
<keyword evidence="4" id="KW-0175">Coiled coil</keyword>
<dbReference type="InterPro" id="IPR008920">
    <property type="entry name" value="TF_FadR/GntR_C"/>
</dbReference>
<proteinExistence type="predicted"/>
<dbReference type="SMART" id="SM00345">
    <property type="entry name" value="HTH_GNTR"/>
    <property type="match status" value="1"/>
</dbReference>
<dbReference type="Proteomes" id="UP000234382">
    <property type="component" value="Unassembled WGS sequence"/>
</dbReference>
<dbReference type="CDD" id="cd07377">
    <property type="entry name" value="WHTH_GntR"/>
    <property type="match status" value="1"/>
</dbReference>
<evidence type="ECO:0000313" key="7">
    <source>
        <dbReference type="Proteomes" id="UP000234382"/>
    </source>
</evidence>
<evidence type="ECO:0000256" key="2">
    <source>
        <dbReference type="ARBA" id="ARBA00023125"/>
    </source>
</evidence>
<sequence>MSDDTTSAGHEFAGLGEVVSLTSAPQQIADHILSGIAVGALPEGTLLPGERTLAADLQVSRSSVRAALLRLERLGVVERRRGRGGGTFVKTARPEALAPMAGRIDEFHAERRNLLDARAVFQNSLAATAALRRTEEELSELRELAEVYSQRAEAAAARTADAQFHFAIARAGHNPELVRMAIDLDTKINAGFRHDPFSAELFDHAVDDHAAIVEAIAAGDEEAAGRLCEEHFRYTTIVPAPNPITT</sequence>
<gene>
    <name evidence="6" type="ORF">BI49514_02295</name>
</gene>
<keyword evidence="7" id="KW-1185">Reference proteome</keyword>
<dbReference type="SMART" id="SM00895">
    <property type="entry name" value="FCD"/>
    <property type="match status" value="1"/>
</dbReference>
<dbReference type="SUPFAM" id="SSF48008">
    <property type="entry name" value="GntR ligand-binding domain-like"/>
    <property type="match status" value="1"/>
</dbReference>
<feature type="coiled-coil region" evidence="4">
    <location>
        <begin position="124"/>
        <end position="158"/>
    </location>
</feature>
<dbReference type="Pfam" id="PF07729">
    <property type="entry name" value="FCD"/>
    <property type="match status" value="1"/>
</dbReference>
<dbReference type="PRINTS" id="PR00035">
    <property type="entry name" value="HTHGNTR"/>
</dbReference>
<dbReference type="InterPro" id="IPR036388">
    <property type="entry name" value="WH-like_DNA-bd_sf"/>
</dbReference>
<dbReference type="Gene3D" id="1.20.120.530">
    <property type="entry name" value="GntR ligand-binding domain-like"/>
    <property type="match status" value="1"/>
</dbReference>
<dbReference type="AlphaFoldDB" id="A0A2H1JSQ5"/>
<feature type="domain" description="HTH gntR-type" evidence="5">
    <location>
        <begin position="22"/>
        <end position="92"/>
    </location>
</feature>
<dbReference type="InterPro" id="IPR000524">
    <property type="entry name" value="Tscrpt_reg_HTH_GntR"/>
</dbReference>
<dbReference type="InterPro" id="IPR036390">
    <property type="entry name" value="WH_DNA-bd_sf"/>
</dbReference>
<evidence type="ECO:0000256" key="4">
    <source>
        <dbReference type="SAM" id="Coils"/>
    </source>
</evidence>
<evidence type="ECO:0000259" key="5">
    <source>
        <dbReference type="PROSITE" id="PS50949"/>
    </source>
</evidence>
<evidence type="ECO:0000313" key="6">
    <source>
        <dbReference type="EMBL" id="SMX90318.1"/>
    </source>
</evidence>
<name>A0A2H1JSQ5_9MICO</name>
<reference evidence="7" key="1">
    <citation type="submission" date="2017-03" db="EMBL/GenBank/DDBJ databases">
        <authorList>
            <person name="Monnet C."/>
        </authorList>
    </citation>
    <scope>NUCLEOTIDE SEQUENCE [LARGE SCALE GENOMIC DNA]</scope>
    <source>
        <strain evidence="7">ATCC 49514</strain>
    </source>
</reference>
<accession>A0A2H1JSQ5</accession>
<dbReference type="GO" id="GO:0003677">
    <property type="term" value="F:DNA binding"/>
    <property type="evidence" value="ECO:0007669"/>
    <property type="project" value="UniProtKB-KW"/>
</dbReference>
<evidence type="ECO:0000256" key="1">
    <source>
        <dbReference type="ARBA" id="ARBA00023015"/>
    </source>
</evidence>
<dbReference type="PROSITE" id="PS50949">
    <property type="entry name" value="HTH_GNTR"/>
    <property type="match status" value="1"/>
</dbReference>
<dbReference type="RefSeq" id="WP_101546673.1">
    <property type="nucleotide sequence ID" value="NZ_FXYX01000017.1"/>
</dbReference>
<dbReference type="SUPFAM" id="SSF46785">
    <property type="entry name" value="Winged helix' DNA-binding domain"/>
    <property type="match status" value="1"/>
</dbReference>
<dbReference type="Pfam" id="PF00392">
    <property type="entry name" value="GntR"/>
    <property type="match status" value="1"/>
</dbReference>
<protein>
    <submittedName>
        <fullName evidence="6">DNA-binding transcriptional regulator, FadR family</fullName>
    </submittedName>
</protein>
<organism evidence="6 7">
    <name type="scientific">Brevibacterium iodinum ATCC 49514</name>
    <dbReference type="NCBI Taxonomy" id="1255616"/>
    <lineage>
        <taxon>Bacteria</taxon>
        <taxon>Bacillati</taxon>
        <taxon>Actinomycetota</taxon>
        <taxon>Actinomycetes</taxon>
        <taxon>Micrococcales</taxon>
        <taxon>Brevibacteriaceae</taxon>
        <taxon>Brevibacterium</taxon>
    </lineage>
</organism>
<dbReference type="PANTHER" id="PTHR43537:SF24">
    <property type="entry name" value="GLUCONATE OPERON TRANSCRIPTIONAL REPRESSOR"/>
    <property type="match status" value="1"/>
</dbReference>
<keyword evidence="2 6" id="KW-0238">DNA-binding</keyword>
<evidence type="ECO:0000256" key="3">
    <source>
        <dbReference type="ARBA" id="ARBA00023163"/>
    </source>
</evidence>
<keyword evidence="1" id="KW-0805">Transcription regulation</keyword>
<dbReference type="EMBL" id="FXYX01000017">
    <property type="protein sequence ID" value="SMX90318.1"/>
    <property type="molecule type" value="Genomic_DNA"/>
</dbReference>
<dbReference type="GO" id="GO:0003700">
    <property type="term" value="F:DNA-binding transcription factor activity"/>
    <property type="evidence" value="ECO:0007669"/>
    <property type="project" value="InterPro"/>
</dbReference>
<dbReference type="PANTHER" id="PTHR43537">
    <property type="entry name" value="TRANSCRIPTIONAL REGULATOR, GNTR FAMILY"/>
    <property type="match status" value="1"/>
</dbReference>
<dbReference type="Gene3D" id="1.10.10.10">
    <property type="entry name" value="Winged helix-like DNA-binding domain superfamily/Winged helix DNA-binding domain"/>
    <property type="match status" value="1"/>
</dbReference>